<keyword evidence="2" id="KW-1185">Reference proteome</keyword>
<organism evidence="1 2">
    <name type="scientific">Rodentibacter rarus</name>
    <dbReference type="NCBI Taxonomy" id="1908260"/>
    <lineage>
        <taxon>Bacteria</taxon>
        <taxon>Pseudomonadati</taxon>
        <taxon>Pseudomonadota</taxon>
        <taxon>Gammaproteobacteria</taxon>
        <taxon>Pasteurellales</taxon>
        <taxon>Pasteurellaceae</taxon>
        <taxon>Rodentibacter</taxon>
    </lineage>
</organism>
<reference evidence="1 2" key="1">
    <citation type="submission" date="2016-10" db="EMBL/GenBank/DDBJ databases">
        <title>Rodentibacter gen. nov. and new species.</title>
        <authorList>
            <person name="Christensen H."/>
        </authorList>
    </citation>
    <scope>NUCLEOTIDE SEQUENCE [LARGE SCALE GENOMIC DNA]</scope>
    <source>
        <strain evidence="1 2">CCUG17206</strain>
    </source>
</reference>
<dbReference type="Proteomes" id="UP000189433">
    <property type="component" value="Unassembled WGS sequence"/>
</dbReference>
<protein>
    <submittedName>
        <fullName evidence="1">Uncharacterized protein</fullName>
    </submittedName>
</protein>
<dbReference type="EMBL" id="MLHJ01000100">
    <property type="protein sequence ID" value="OOF40629.1"/>
    <property type="molecule type" value="Genomic_DNA"/>
</dbReference>
<evidence type="ECO:0000313" key="1">
    <source>
        <dbReference type="EMBL" id="OOF40629.1"/>
    </source>
</evidence>
<comment type="caution">
    <text evidence="1">The sequence shown here is derived from an EMBL/GenBank/DDBJ whole genome shotgun (WGS) entry which is preliminary data.</text>
</comment>
<name>A0A1V3IIJ7_9PAST</name>
<dbReference type="AlphaFoldDB" id="A0A1V3IIJ7"/>
<gene>
    <name evidence="1" type="ORF">BKK50_09355</name>
</gene>
<proteinExistence type="predicted"/>
<accession>A0A1V3IIJ7</accession>
<sequence>MENSEIGYQIRQQFLENDNKARAELLRLKQQLMAIPAFLRNNSNEIARLQKQAQQALFAAYPEVKKLFYTVIWGWRTVKSTNY</sequence>
<evidence type="ECO:0000313" key="2">
    <source>
        <dbReference type="Proteomes" id="UP000189433"/>
    </source>
</evidence>